<dbReference type="AlphaFoldDB" id="A0A077WLU7"/>
<reference evidence="2" key="1">
    <citation type="journal article" date="2014" name="Genome Announc.">
        <title>De novo whole-genome sequence and genome annotation of Lichtheimia ramosa.</title>
        <authorList>
            <person name="Linde J."/>
            <person name="Schwartze V."/>
            <person name="Binder U."/>
            <person name="Lass-Florl C."/>
            <person name="Voigt K."/>
            <person name="Horn F."/>
        </authorList>
    </citation>
    <scope>NUCLEOTIDE SEQUENCE</scope>
    <source>
        <strain evidence="2">JMRC FSU:6197</strain>
    </source>
</reference>
<dbReference type="OrthoDB" id="4088568at2759"/>
<evidence type="ECO:0000256" key="1">
    <source>
        <dbReference type="SAM" id="Coils"/>
    </source>
</evidence>
<sequence>MSVVQERSSLPLSYASSFEDSRPHWLGDSCRCSSEDLYNTIAKLEQEARLAAEIGQTLLEKHGALKHESAQLEKQLAVSHDKTRHLERLLQEQDSAMEDLSERHNRANWERHKAEQTLRETEADLEMANARNSQLMNDLKAKASELRSTRIALHQADTREQNTRAKAELIAAQRSERAIESKHKKLRARYDMLHSAYERLKLEQQEVPQVAETDDLAWLRESNERLRSEMLRLSLSLEPSEKHQQQQQQHIRELESSNQELTTELVECRERLADTQAQLDAMRLQMEKLLLVSSQQEQSIVLAQQPNKPASLPVRALPALVHHHHHILHHNNVKCLQDAAVQTQSDDTEKHVLERLRSTDMRTLNRSLNRAFDIKEMNETSNGMIQSILSEMRPKDGISRDMLTEIGQLRMTINDLQLAYVNKVQEQEEKMIKQQQCNDEEIKESTPTAIGRFMDIVSSTLDSHSLEENSKFASVVPSALGRLQSWTTEQVMKTRHSMLRPPSVDHTLSNASQN</sequence>
<evidence type="ECO:0000313" key="2">
    <source>
        <dbReference type="EMBL" id="CDS07517.1"/>
    </source>
</evidence>
<feature type="coiled-coil region" evidence="1">
    <location>
        <begin position="83"/>
        <end position="145"/>
    </location>
</feature>
<accession>A0A077WLU7</accession>
<keyword evidence="1" id="KW-0175">Coiled coil</keyword>
<proteinExistence type="predicted"/>
<feature type="coiled-coil region" evidence="1">
    <location>
        <begin position="240"/>
        <end position="292"/>
    </location>
</feature>
<protein>
    <submittedName>
        <fullName evidence="2">Uncharacterized protein</fullName>
    </submittedName>
</protein>
<gene>
    <name evidence="2" type="ORF">LRAMOSA01466</name>
</gene>
<name>A0A077WLU7_9FUNG</name>
<organism evidence="2">
    <name type="scientific">Lichtheimia ramosa</name>
    <dbReference type="NCBI Taxonomy" id="688394"/>
    <lineage>
        <taxon>Eukaryota</taxon>
        <taxon>Fungi</taxon>
        <taxon>Fungi incertae sedis</taxon>
        <taxon>Mucoromycota</taxon>
        <taxon>Mucoromycotina</taxon>
        <taxon>Mucoromycetes</taxon>
        <taxon>Mucorales</taxon>
        <taxon>Lichtheimiaceae</taxon>
        <taxon>Lichtheimia</taxon>
    </lineage>
</organism>
<dbReference type="EMBL" id="LK023324">
    <property type="protein sequence ID" value="CDS07517.1"/>
    <property type="molecule type" value="Genomic_DNA"/>
</dbReference>